<keyword evidence="2" id="KW-1185">Reference proteome</keyword>
<reference evidence="1 2" key="1">
    <citation type="submission" date="2018-06" db="EMBL/GenBank/DDBJ databases">
        <title>Genomic Encyclopedia of Type Strains, Phase IV (KMG-IV): sequencing the most valuable type-strain genomes for metagenomic binning, comparative biology and taxonomic classification.</title>
        <authorList>
            <person name="Goeker M."/>
        </authorList>
    </citation>
    <scope>NUCLEOTIDE SEQUENCE [LARGE SCALE GENOMIC DNA]</scope>
    <source>
        <strain evidence="1 2">DSM 15140</strain>
    </source>
</reference>
<evidence type="ECO:0000313" key="2">
    <source>
        <dbReference type="Proteomes" id="UP000252254"/>
    </source>
</evidence>
<dbReference type="EMBL" id="QNRI01000021">
    <property type="protein sequence ID" value="RBO91123.1"/>
    <property type="molecule type" value="Genomic_DNA"/>
</dbReference>
<protein>
    <recommendedName>
        <fullName evidence="3">Tetratricopeptide repeat protein</fullName>
    </recommendedName>
</protein>
<dbReference type="Proteomes" id="UP000252254">
    <property type="component" value="Unassembled WGS sequence"/>
</dbReference>
<name>A0A366DM06_9BACI</name>
<accession>A0A366DM06</accession>
<evidence type="ECO:0000313" key="1">
    <source>
        <dbReference type="EMBL" id="RBO91123.1"/>
    </source>
</evidence>
<organism evidence="1 2">
    <name type="scientific">Paraliobacillus ryukyuensis</name>
    <dbReference type="NCBI Taxonomy" id="200904"/>
    <lineage>
        <taxon>Bacteria</taxon>
        <taxon>Bacillati</taxon>
        <taxon>Bacillota</taxon>
        <taxon>Bacilli</taxon>
        <taxon>Bacillales</taxon>
        <taxon>Bacillaceae</taxon>
        <taxon>Paraliobacillus</taxon>
    </lineage>
</organism>
<sequence>MDVKDEIAQELNIVRLGLMLGRVHEEIGNFNFAESHFQAAEEASQRIQAFYEGKLEHEKSNSSNWRKRISGCKHVLQ</sequence>
<comment type="caution">
    <text evidence="1">The sequence shown here is derived from an EMBL/GenBank/DDBJ whole genome shotgun (WGS) entry which is preliminary data.</text>
</comment>
<gene>
    <name evidence="1" type="ORF">DES48_1211</name>
</gene>
<evidence type="ECO:0008006" key="3">
    <source>
        <dbReference type="Google" id="ProtNLM"/>
    </source>
</evidence>
<dbReference type="AlphaFoldDB" id="A0A366DM06"/>
<proteinExistence type="predicted"/>